<dbReference type="Proteomes" id="UP000035579">
    <property type="component" value="Chromosome"/>
</dbReference>
<evidence type="ECO:0000313" key="3">
    <source>
        <dbReference type="EMBL" id="REG28641.1"/>
    </source>
</evidence>
<dbReference type="AlphaFoldDB" id="A0AAC8TDX6"/>
<organism evidence="2 4">
    <name type="scientific">Archangium gephyra</name>
    <dbReference type="NCBI Taxonomy" id="48"/>
    <lineage>
        <taxon>Bacteria</taxon>
        <taxon>Pseudomonadati</taxon>
        <taxon>Myxococcota</taxon>
        <taxon>Myxococcia</taxon>
        <taxon>Myxococcales</taxon>
        <taxon>Cystobacterineae</taxon>
        <taxon>Archangiaceae</taxon>
        <taxon>Archangium</taxon>
    </lineage>
</organism>
<evidence type="ECO:0000313" key="5">
    <source>
        <dbReference type="Proteomes" id="UP000256345"/>
    </source>
</evidence>
<sequence>MTSPTGPIAPFFKEELVERDAEVIASCWERVRATTPPPDTLGPLTSLDAAWSDAKCDDWLAEAEAVAVLLSSGRHPLAWRLAERAAQLGKRTYLLGPPDLGDTPEEHQRLRQLHSRLLVRRGVRMPLDAILVDRGRRGLLLLSPAQRSSTAWALPLEESQGAACFQAFTHLFWAASTEEALVAAQEGFRFRSCHPAPFDAPTPDKDGAVILVRDGRTTRTLPAPRVSYAPTEAGVPDTEAGRYLFMPASAAGFSLAERHASAGANVVWSEALLPALVLGDDSGLLMAGSGRGWAFHLRLSSEATAALRNGLEALAARAEWVFRQSIPLGQLRGEVLLAGQPRPALPLEEQLIPLAEVQAALPEASEARPSSLPAPSPLARRVRYRWQVQPPRAPAGTKPARLVQAWKNCDERARAQLDTLRGLLTGFEQQRKSMGARFVNLLGNLLGFEKRGSKLHARLEELERQLPPSGLGPEAAGALLDALAECEHQLSQLDLDMKTEAHKEERRLEELAQREEHARAVQEATEKLARLQAQLAEAQQRLQALESQQEPPDLSPEDRKAHERKLKDQQKEQKKRLHELQGELKRQQAVKDKPFELRQRPSELLPGTTAATPGPRGPAFVPAAAPKRSIQVPERALPSLGQLVEHGGKDYLVIQTWEEVAQGQREANRLQARLVAPAAPGAGGAR</sequence>
<reference evidence="3 5" key="2">
    <citation type="submission" date="2018-08" db="EMBL/GenBank/DDBJ databases">
        <title>Genomic Encyclopedia of Archaeal and Bacterial Type Strains, Phase II (KMG-II): from individual species to whole genera.</title>
        <authorList>
            <person name="Goeker M."/>
        </authorList>
    </citation>
    <scope>NUCLEOTIDE SEQUENCE [LARGE SCALE GENOMIC DNA]</scope>
    <source>
        <strain evidence="3 5">DSM 2261</strain>
    </source>
</reference>
<feature type="compositionally biased region" description="Basic and acidic residues" evidence="1">
    <location>
        <begin position="556"/>
        <end position="601"/>
    </location>
</feature>
<dbReference type="EMBL" id="QUMU01000008">
    <property type="protein sequence ID" value="REG28641.1"/>
    <property type="molecule type" value="Genomic_DNA"/>
</dbReference>
<evidence type="ECO:0000313" key="2">
    <source>
        <dbReference type="EMBL" id="AKJ02432.1"/>
    </source>
</evidence>
<accession>A0AAC8TDX6</accession>
<gene>
    <name evidence="2" type="ORF">AA314_04058</name>
    <name evidence="3" type="ORF">ATI61_108178</name>
</gene>
<reference evidence="2 4" key="1">
    <citation type="submission" date="2015-05" db="EMBL/GenBank/DDBJ databases">
        <title>Genome assembly of Archangium gephyra DSM 2261.</title>
        <authorList>
            <person name="Sharma G."/>
            <person name="Subramanian S."/>
        </authorList>
    </citation>
    <scope>NUCLEOTIDE SEQUENCE [LARGE SCALE GENOMIC DNA]</scope>
    <source>
        <strain evidence="2 4">DSM 2261</strain>
    </source>
</reference>
<feature type="region of interest" description="Disordered" evidence="1">
    <location>
        <begin position="540"/>
        <end position="627"/>
    </location>
</feature>
<dbReference type="RefSeq" id="WP_047856749.1">
    <property type="nucleotide sequence ID" value="NZ_CP011509.1"/>
</dbReference>
<evidence type="ECO:0000256" key="1">
    <source>
        <dbReference type="SAM" id="MobiDB-lite"/>
    </source>
</evidence>
<evidence type="ECO:0000313" key="4">
    <source>
        <dbReference type="Proteomes" id="UP000035579"/>
    </source>
</evidence>
<protein>
    <submittedName>
        <fullName evidence="2">Uncharacterized protein</fullName>
    </submittedName>
</protein>
<proteinExistence type="predicted"/>
<name>A0AAC8TDX6_9BACT</name>
<dbReference type="EMBL" id="CP011509">
    <property type="protein sequence ID" value="AKJ02432.1"/>
    <property type="molecule type" value="Genomic_DNA"/>
</dbReference>
<dbReference type="Proteomes" id="UP000256345">
    <property type="component" value="Unassembled WGS sequence"/>
</dbReference>
<dbReference type="KEGG" id="age:AA314_04058"/>
<keyword evidence="5" id="KW-1185">Reference proteome</keyword>
<feature type="compositionally biased region" description="Low complexity" evidence="1">
    <location>
        <begin position="540"/>
        <end position="550"/>
    </location>
</feature>